<feature type="region of interest" description="Disordered" evidence="1">
    <location>
        <begin position="1029"/>
        <end position="1052"/>
    </location>
</feature>
<evidence type="ECO:0000313" key="4">
    <source>
        <dbReference type="RefSeq" id="XP_023168984.2"/>
    </source>
</evidence>
<feature type="compositionally biased region" description="Low complexity" evidence="1">
    <location>
        <begin position="190"/>
        <end position="211"/>
    </location>
</feature>
<dbReference type="OrthoDB" id="8034296at2759"/>
<evidence type="ECO:0000256" key="2">
    <source>
        <dbReference type="SAM" id="SignalP"/>
    </source>
</evidence>
<feature type="signal peptide" evidence="2">
    <location>
        <begin position="1"/>
        <end position="31"/>
    </location>
</feature>
<sequence>MAVATRSCCGRGQAAIVLWFILLLVGDSSNGQTRAASIAATASAAATQRLQFGVAGDTPTLIATTKHEQQLHQHSSNTTARTATAATITSTAATVANANSQSITTAAPTTTTTAAAAATTLANIANSNTLSTHQPTQSVDAVVRLLDLEMTAAPPIGSGHDGLKLTKKKQLQQQHFATAATTTKNMEIDTTSTTSTTSSTTTPTTTLGSSTEPELLPVPNGYLGPIFMGEKTFSVVHPLKKPLAPNHQEQPQRLGHDETIEQQLREGRIVEILAPTALLEPNVESTSQRPATTTTTTQPAAPHTQSVLSTTVFQVPELQSSTTRLPMAAAEITVAGPAVLAAPPRTESKISDIQIEVYDSTVDSIVASTNFRDTQGYYPLPQEPAVGTTKPPSSPMTQERFTQYVIDRADVSTQPAAGMGGGAGVGAGVGRPEPAAIEIHINVSEAFGNESEDLEFSYRQPAISDVKGNKPNDEILVVEIIDNSTENISSASAEHLNLSSMLSYPYHSDAPPPAVRPPQDAADELFMADTKGVDRGGLPRPPPPPPPPPLPRKPSIDRDSDTIFYISNTEVKVGESLPTASSNSEQQQRKLQFENQFFPASYRQDQSQSQTLSAATARYEEDIILSPQHHTADALKILRSPSSSSDGAPPLDVTYVGESVIEVEQQSVPPQVPLSSQQPDIIIQPAVLPDLAIGVPVIGELPPQIELKEIDYMPGELIGQGRSIYENDIESNGLGLSNDPDIIESSIQYGGDLIDDGAGGGFDGVEGSYPFESPTHRLQQQDAEQAQHGLSHQSLNHGFSHLHREELPIAELLNATLQQHNESIKGTKSGGASAMAPLLHGERMGNATALSEDPLANYDGFLNLFAVSMGLIIVVLPAGLLTSMYCAVRYLLNKNANSSAAGDDSEQGHGQDSKHEDISRNARETKMHTDKDGVFVVEVARGIDSKQPPDSPAAGIDITELPFDTSNKLSTLEERSLPPSHEQVQIHAPPSDFANQPAAVGVGAAVGLQLIEEEQLVPDEDHDIDREQPIQSQTGLSQSDLSSTSSSDSNKRYSYGNQELYVIEQPGYASSLPVVLSSQLELGTDNVPQVQPERIVEQQEKQEQKDQQEPKKEQEQEEQEQEEQEQEPVPAPAAFGNVNETAAEQVTVNVEEAKEPQMKEEAENSYDSLMSLPAPPSTEEIKELNDFTLMESTQLDSLPPPPPPLNETANGNGPQHSEENEKQQEEEEKEKEKEKEKEDEEEENEKEKQNDIELEQLQQQVTKEQEQQQLVEQQLKLANGKICALPNSAAANGAGNGQEQPSTLTPPASPPASPSGSTLCAGSLANGIHAVPQPMAVDVNGS</sequence>
<gene>
    <name evidence="4 5" type="primary">LOC111598145</name>
</gene>
<feature type="region of interest" description="Disordered" evidence="1">
    <location>
        <begin position="531"/>
        <end position="558"/>
    </location>
</feature>
<keyword evidence="2" id="KW-0732">Signal</keyword>
<dbReference type="Proteomes" id="UP000504633">
    <property type="component" value="Unplaced"/>
</dbReference>
<feature type="compositionally biased region" description="Low complexity" evidence="1">
    <location>
        <begin position="1032"/>
        <end position="1048"/>
    </location>
</feature>
<feature type="region of interest" description="Disordered" evidence="1">
    <location>
        <begin position="179"/>
        <end position="216"/>
    </location>
</feature>
<feature type="compositionally biased region" description="Acidic residues" evidence="1">
    <location>
        <begin position="1115"/>
        <end position="1126"/>
    </location>
</feature>
<feature type="compositionally biased region" description="Pro residues" evidence="1">
    <location>
        <begin position="539"/>
        <end position="552"/>
    </location>
</feature>
<organism evidence="3 4">
    <name type="scientific">Drosophila hydei</name>
    <name type="common">Fruit fly</name>
    <dbReference type="NCBI Taxonomy" id="7224"/>
    <lineage>
        <taxon>Eukaryota</taxon>
        <taxon>Metazoa</taxon>
        <taxon>Ecdysozoa</taxon>
        <taxon>Arthropoda</taxon>
        <taxon>Hexapoda</taxon>
        <taxon>Insecta</taxon>
        <taxon>Pterygota</taxon>
        <taxon>Neoptera</taxon>
        <taxon>Endopterygota</taxon>
        <taxon>Diptera</taxon>
        <taxon>Brachycera</taxon>
        <taxon>Muscomorpha</taxon>
        <taxon>Ephydroidea</taxon>
        <taxon>Drosophilidae</taxon>
        <taxon>Drosophila</taxon>
    </lineage>
</organism>
<feature type="region of interest" description="Disordered" evidence="1">
    <location>
        <begin position="1287"/>
        <end position="1320"/>
    </location>
</feature>
<dbReference type="PANTHER" id="PTHR48125:SF10">
    <property type="entry name" value="OS12G0136300 PROTEIN"/>
    <property type="match status" value="1"/>
</dbReference>
<feature type="chain" id="PRO_5044638927" evidence="2">
    <location>
        <begin position="32"/>
        <end position="1342"/>
    </location>
</feature>
<feature type="compositionally biased region" description="Basic and acidic residues" evidence="1">
    <location>
        <begin position="1095"/>
        <end position="1114"/>
    </location>
</feature>
<feature type="region of interest" description="Disordered" evidence="1">
    <location>
        <begin position="376"/>
        <end position="396"/>
    </location>
</feature>
<feature type="region of interest" description="Disordered" evidence="1">
    <location>
        <begin position="1095"/>
        <end position="1269"/>
    </location>
</feature>
<feature type="compositionally biased region" description="Low complexity" evidence="1">
    <location>
        <begin position="285"/>
        <end position="303"/>
    </location>
</feature>
<evidence type="ECO:0000256" key="1">
    <source>
        <dbReference type="SAM" id="MobiDB-lite"/>
    </source>
</evidence>
<name>A0A6J1LUE1_DROHY</name>
<evidence type="ECO:0000313" key="3">
    <source>
        <dbReference type="Proteomes" id="UP000504633"/>
    </source>
</evidence>
<dbReference type="KEGG" id="dhe:111598145"/>
<feature type="compositionally biased region" description="Polar residues" evidence="1">
    <location>
        <begin position="1138"/>
        <end position="1148"/>
    </location>
</feature>
<dbReference type="OMA" id="PVHNGYL"/>
<feature type="region of interest" description="Disordered" evidence="1">
    <location>
        <begin position="898"/>
        <end position="930"/>
    </location>
</feature>
<accession>A0A6J1LUE1</accession>
<feature type="region of interest" description="Disordered" evidence="1">
    <location>
        <begin position="282"/>
        <end position="303"/>
    </location>
</feature>
<dbReference type="PANTHER" id="PTHR48125">
    <property type="entry name" value="LP07818P1"/>
    <property type="match status" value="1"/>
</dbReference>
<feature type="compositionally biased region" description="Basic and acidic residues" evidence="1">
    <location>
        <begin position="1151"/>
        <end position="1162"/>
    </location>
</feature>
<proteinExistence type="predicted"/>
<reference evidence="4 5" key="1">
    <citation type="submission" date="2025-04" db="UniProtKB">
        <authorList>
            <consortium name="RefSeq"/>
        </authorList>
    </citation>
    <scope>IDENTIFICATION</scope>
    <source>
        <strain evidence="4 5">15085-1641.00</strain>
        <tissue evidence="4 5">Whole body</tissue>
    </source>
</reference>
<dbReference type="RefSeq" id="XP_023168985.2">
    <property type="nucleotide sequence ID" value="XM_023313217.2"/>
</dbReference>
<feature type="compositionally biased region" description="Low complexity" evidence="1">
    <location>
        <begin position="1255"/>
        <end position="1269"/>
    </location>
</feature>
<evidence type="ECO:0000313" key="5">
    <source>
        <dbReference type="RefSeq" id="XP_023168985.2"/>
    </source>
</evidence>
<protein>
    <submittedName>
        <fullName evidence="4 5">Uncharacterized protein LOC111598145</fullName>
    </submittedName>
</protein>
<dbReference type="GeneID" id="111598145"/>
<feature type="compositionally biased region" description="Basic and acidic residues" evidence="1">
    <location>
        <begin position="906"/>
        <end position="930"/>
    </location>
</feature>
<dbReference type="RefSeq" id="XP_023168984.2">
    <property type="nucleotide sequence ID" value="XM_023313216.2"/>
</dbReference>
<keyword evidence="3" id="KW-1185">Reference proteome</keyword>